<dbReference type="SUPFAM" id="SSF51735">
    <property type="entry name" value="NAD(P)-binding Rossmann-fold domains"/>
    <property type="match status" value="1"/>
</dbReference>
<feature type="domain" description="Ketoreductase" evidence="3">
    <location>
        <begin position="14"/>
        <end position="189"/>
    </location>
</feature>
<dbReference type="GeneID" id="77323133"/>
<sequence length="252" mass="26145">MSSSFERAFDLSGQVALITGGASGIGLAVAELFADRGARLVLLDLSESVLALAQQLPGQHLAVVCNVADTTQLKSAVGRALERFARIDILVNNAGVGLLDRADAVQEADWDKTMAINLKAPFFLAQAVAPVMAGQGGGRIVNLASQASVIALERHAAYCASKAALVSLTQVLALEWAPLGITVNAVSPTVVETELGKRAWAGEVGEAMKKKIPTGRFAQPAEIAAAILYLVSGHAGMITGENLVIDGGYTIQ</sequence>
<dbReference type="CDD" id="cd05233">
    <property type="entry name" value="SDR_c"/>
    <property type="match status" value="1"/>
</dbReference>
<dbReference type="RefSeq" id="WP_010103580.1">
    <property type="nucleotide sequence ID" value="NZ_QZCV01000003.1"/>
</dbReference>
<evidence type="ECO:0000256" key="1">
    <source>
        <dbReference type="ARBA" id="ARBA00006484"/>
    </source>
</evidence>
<accession>A0ABT3KXP1</accession>
<dbReference type="SMART" id="SM00822">
    <property type="entry name" value="PKS_KR"/>
    <property type="match status" value="1"/>
</dbReference>
<dbReference type="Gene3D" id="3.40.50.720">
    <property type="entry name" value="NAD(P)-binding Rossmann-like Domain"/>
    <property type="match status" value="1"/>
</dbReference>
<name>A0ABT3KXP1_9BURK</name>
<dbReference type="PANTHER" id="PTHR43639:SF1">
    <property type="entry name" value="SHORT-CHAIN DEHYDROGENASE_REDUCTASE FAMILY PROTEIN"/>
    <property type="match status" value="1"/>
</dbReference>
<dbReference type="NCBIfam" id="NF005559">
    <property type="entry name" value="PRK07231.1"/>
    <property type="match status" value="1"/>
</dbReference>
<reference evidence="5" key="1">
    <citation type="submission" date="2023-07" db="EMBL/GenBank/DDBJ databases">
        <title>Verminephrobacter genomes.</title>
        <authorList>
            <person name="Lund M.B."/>
        </authorList>
    </citation>
    <scope>NUCLEOTIDE SEQUENCE [LARGE SCALE GENOMIC DNA]</scope>
    <source>
        <strain evidence="5">AtM5-05</strain>
    </source>
</reference>
<dbReference type="Pfam" id="PF13561">
    <property type="entry name" value="adh_short_C2"/>
    <property type="match status" value="1"/>
</dbReference>
<organism evidence="4 5">
    <name type="scientific">Verminephrobacter aporrectodeae subsp. tuberculatae</name>
    <dbReference type="NCBI Taxonomy" id="1110392"/>
    <lineage>
        <taxon>Bacteria</taxon>
        <taxon>Pseudomonadati</taxon>
        <taxon>Pseudomonadota</taxon>
        <taxon>Betaproteobacteria</taxon>
        <taxon>Burkholderiales</taxon>
        <taxon>Comamonadaceae</taxon>
        <taxon>Verminephrobacter</taxon>
    </lineage>
</organism>
<evidence type="ECO:0000313" key="4">
    <source>
        <dbReference type="EMBL" id="MCW5322777.1"/>
    </source>
</evidence>
<dbReference type="InterPro" id="IPR036291">
    <property type="entry name" value="NAD(P)-bd_dom_sf"/>
</dbReference>
<dbReference type="PRINTS" id="PR00080">
    <property type="entry name" value="SDRFAMILY"/>
</dbReference>
<dbReference type="InterPro" id="IPR020904">
    <property type="entry name" value="Sc_DH/Rdtase_CS"/>
</dbReference>
<dbReference type="InterPro" id="IPR057326">
    <property type="entry name" value="KR_dom"/>
</dbReference>
<dbReference type="InterPro" id="IPR002347">
    <property type="entry name" value="SDR_fam"/>
</dbReference>
<keyword evidence="2" id="KW-0560">Oxidoreductase</keyword>
<proteinExistence type="inferred from homology"/>
<protein>
    <submittedName>
        <fullName evidence="4">D-threitol dehydrogenase</fullName>
    </submittedName>
</protein>
<gene>
    <name evidence="4" type="ORF">D5039_16970</name>
</gene>
<dbReference type="Proteomes" id="UP001208935">
    <property type="component" value="Unassembled WGS sequence"/>
</dbReference>
<dbReference type="PRINTS" id="PR00081">
    <property type="entry name" value="GDHRDH"/>
</dbReference>
<evidence type="ECO:0000313" key="5">
    <source>
        <dbReference type="Proteomes" id="UP001208935"/>
    </source>
</evidence>
<dbReference type="PANTHER" id="PTHR43639">
    <property type="entry name" value="OXIDOREDUCTASE, SHORT-CHAIN DEHYDROGENASE/REDUCTASE FAMILY (AFU_ORTHOLOGUE AFUA_5G02870)"/>
    <property type="match status" value="1"/>
</dbReference>
<comment type="similarity">
    <text evidence="1">Belongs to the short-chain dehydrogenases/reductases (SDR) family.</text>
</comment>
<evidence type="ECO:0000259" key="3">
    <source>
        <dbReference type="SMART" id="SM00822"/>
    </source>
</evidence>
<dbReference type="PROSITE" id="PS00061">
    <property type="entry name" value="ADH_SHORT"/>
    <property type="match status" value="1"/>
</dbReference>
<keyword evidence="5" id="KW-1185">Reference proteome</keyword>
<dbReference type="EMBL" id="QZCW01000003">
    <property type="protein sequence ID" value="MCW5322777.1"/>
    <property type="molecule type" value="Genomic_DNA"/>
</dbReference>
<comment type="caution">
    <text evidence="4">The sequence shown here is derived from an EMBL/GenBank/DDBJ whole genome shotgun (WGS) entry which is preliminary data.</text>
</comment>
<evidence type="ECO:0000256" key="2">
    <source>
        <dbReference type="ARBA" id="ARBA00023002"/>
    </source>
</evidence>
<dbReference type="NCBIfam" id="NF005309">
    <property type="entry name" value="PRK06841.1"/>
    <property type="match status" value="1"/>
</dbReference>